<dbReference type="EMBL" id="CAJPIZ010000021">
    <property type="protein sequence ID" value="CAG2100063.1"/>
    <property type="molecule type" value="Genomic_DNA"/>
</dbReference>
<dbReference type="InterPro" id="IPR035500">
    <property type="entry name" value="NHR-like_dom_sf"/>
</dbReference>
<evidence type="ECO:0000313" key="11">
    <source>
        <dbReference type="Proteomes" id="UP000759131"/>
    </source>
</evidence>
<dbReference type="Proteomes" id="UP000759131">
    <property type="component" value="Unassembled WGS sequence"/>
</dbReference>
<dbReference type="Gene3D" id="1.10.565.10">
    <property type="entry name" value="Retinoid X Receptor"/>
    <property type="match status" value="1"/>
</dbReference>
<organism evidence="10">
    <name type="scientific">Medioppia subpectinata</name>
    <dbReference type="NCBI Taxonomy" id="1979941"/>
    <lineage>
        <taxon>Eukaryota</taxon>
        <taxon>Metazoa</taxon>
        <taxon>Ecdysozoa</taxon>
        <taxon>Arthropoda</taxon>
        <taxon>Chelicerata</taxon>
        <taxon>Arachnida</taxon>
        <taxon>Acari</taxon>
        <taxon>Acariformes</taxon>
        <taxon>Sarcoptiformes</taxon>
        <taxon>Oribatida</taxon>
        <taxon>Brachypylina</taxon>
        <taxon>Oppioidea</taxon>
        <taxon>Oppiidae</taxon>
        <taxon>Medioppia</taxon>
    </lineage>
</organism>
<dbReference type="PROSITE" id="PS51030">
    <property type="entry name" value="NUCLEAR_REC_DBD_2"/>
    <property type="match status" value="1"/>
</dbReference>
<evidence type="ECO:0000256" key="6">
    <source>
        <dbReference type="ARBA" id="ARBA00023163"/>
    </source>
</evidence>
<dbReference type="InterPro" id="IPR001628">
    <property type="entry name" value="Znf_hrmn_rcpt"/>
</dbReference>
<dbReference type="PANTHER" id="PTHR24082">
    <property type="entry name" value="NUCLEAR HORMONE RECEPTOR"/>
    <property type="match status" value="1"/>
</dbReference>
<reference evidence="10" key="1">
    <citation type="submission" date="2020-11" db="EMBL/GenBank/DDBJ databases">
        <authorList>
            <person name="Tran Van P."/>
        </authorList>
    </citation>
    <scope>NUCLEOTIDE SEQUENCE</scope>
</reference>
<protein>
    <recommendedName>
        <fullName evidence="9">Nuclear receptor domain-containing protein</fullName>
    </recommendedName>
</protein>
<dbReference type="GO" id="GO:0000978">
    <property type="term" value="F:RNA polymerase II cis-regulatory region sequence-specific DNA binding"/>
    <property type="evidence" value="ECO:0007669"/>
    <property type="project" value="TreeGrafter"/>
</dbReference>
<sequence>MIRNILCQICGEKATGSHFSAITCESCKSFFRRNAINKVDQFKCFLGGNCLIDRKNRNTCKKCRLNKCFVVGMKISLILSEEQKQLRKSIIKSNRKSKLSDTSVTTDESAVSTAGLSPQTLATFTDEINLDINFENILPQDNNLNNIFDLQTFSVNYIANDTNLYQMSQSVVPIVRPISDYSNTFNELEGNRLTELLNAMKTLAIPAATNGNRLVLNTFAEAINTMITRQEIEIHNLVKLSKTISVLNSLCENDQMILIKYSAIKIKTLRMFLEFDFEMQAWNLGNISRPSDSYNTV</sequence>
<keyword evidence="6" id="KW-0804">Transcription</keyword>
<keyword evidence="8" id="KW-0539">Nucleus</keyword>
<dbReference type="Pfam" id="PF00105">
    <property type="entry name" value="zf-C4"/>
    <property type="match status" value="1"/>
</dbReference>
<keyword evidence="1" id="KW-0479">Metal-binding</keyword>
<evidence type="ECO:0000259" key="9">
    <source>
        <dbReference type="PROSITE" id="PS51030"/>
    </source>
</evidence>
<name>A0A7R9PSW9_9ACAR</name>
<dbReference type="SUPFAM" id="SSF48508">
    <property type="entry name" value="Nuclear receptor ligand-binding domain"/>
    <property type="match status" value="1"/>
</dbReference>
<dbReference type="GO" id="GO:0008270">
    <property type="term" value="F:zinc ion binding"/>
    <property type="evidence" value="ECO:0007669"/>
    <property type="project" value="UniProtKB-KW"/>
</dbReference>
<keyword evidence="2" id="KW-0863">Zinc-finger</keyword>
<evidence type="ECO:0000256" key="7">
    <source>
        <dbReference type="ARBA" id="ARBA00023170"/>
    </source>
</evidence>
<dbReference type="EMBL" id="OC854596">
    <property type="protein sequence ID" value="CAD7619633.1"/>
    <property type="molecule type" value="Genomic_DNA"/>
</dbReference>
<dbReference type="PRINTS" id="PR00047">
    <property type="entry name" value="STROIDFINGER"/>
</dbReference>
<dbReference type="SUPFAM" id="SSF57716">
    <property type="entry name" value="Glucocorticoid receptor-like (DNA-binding domain)"/>
    <property type="match status" value="1"/>
</dbReference>
<dbReference type="GO" id="GO:0030154">
    <property type="term" value="P:cell differentiation"/>
    <property type="evidence" value="ECO:0007669"/>
    <property type="project" value="TreeGrafter"/>
</dbReference>
<dbReference type="SMART" id="SM00399">
    <property type="entry name" value="ZnF_C4"/>
    <property type="match status" value="1"/>
</dbReference>
<keyword evidence="7" id="KW-0675">Receptor</keyword>
<evidence type="ECO:0000256" key="2">
    <source>
        <dbReference type="ARBA" id="ARBA00022771"/>
    </source>
</evidence>
<dbReference type="GO" id="GO:0000122">
    <property type="term" value="P:negative regulation of transcription by RNA polymerase II"/>
    <property type="evidence" value="ECO:0007669"/>
    <property type="project" value="TreeGrafter"/>
</dbReference>
<evidence type="ECO:0000313" key="10">
    <source>
        <dbReference type="EMBL" id="CAD7619633.1"/>
    </source>
</evidence>
<dbReference type="AlphaFoldDB" id="A0A7R9PSW9"/>
<feature type="domain" description="Nuclear receptor" evidence="9">
    <location>
        <begin position="4"/>
        <end position="80"/>
    </location>
</feature>
<keyword evidence="5" id="KW-0238">DNA-binding</keyword>
<evidence type="ECO:0000256" key="5">
    <source>
        <dbReference type="ARBA" id="ARBA00023125"/>
    </source>
</evidence>
<dbReference type="OrthoDB" id="5850793at2759"/>
<keyword evidence="4" id="KW-0805">Transcription regulation</keyword>
<evidence type="ECO:0000256" key="1">
    <source>
        <dbReference type="ARBA" id="ARBA00022723"/>
    </source>
</evidence>
<dbReference type="PROSITE" id="PS00031">
    <property type="entry name" value="NUCLEAR_REC_DBD_1"/>
    <property type="match status" value="1"/>
</dbReference>
<gene>
    <name evidence="10" type="ORF">OSB1V03_LOCUS133</name>
</gene>
<dbReference type="InterPro" id="IPR013088">
    <property type="entry name" value="Znf_NHR/GATA"/>
</dbReference>
<dbReference type="GO" id="GO:0004879">
    <property type="term" value="F:nuclear receptor activity"/>
    <property type="evidence" value="ECO:0007669"/>
    <property type="project" value="TreeGrafter"/>
</dbReference>
<dbReference type="Gene3D" id="3.30.50.10">
    <property type="entry name" value="Erythroid Transcription Factor GATA-1, subunit A"/>
    <property type="match status" value="1"/>
</dbReference>
<dbReference type="PANTHER" id="PTHR24082:SF283">
    <property type="entry name" value="NUCLEAR HORMONE RECEPTOR HR96"/>
    <property type="match status" value="1"/>
</dbReference>
<evidence type="ECO:0000256" key="4">
    <source>
        <dbReference type="ARBA" id="ARBA00023015"/>
    </source>
</evidence>
<keyword evidence="3" id="KW-0862">Zinc</keyword>
<evidence type="ECO:0000256" key="3">
    <source>
        <dbReference type="ARBA" id="ARBA00022833"/>
    </source>
</evidence>
<dbReference type="GO" id="GO:0045944">
    <property type="term" value="P:positive regulation of transcription by RNA polymerase II"/>
    <property type="evidence" value="ECO:0007669"/>
    <property type="project" value="TreeGrafter"/>
</dbReference>
<accession>A0A7R9PSW9</accession>
<dbReference type="InterPro" id="IPR050234">
    <property type="entry name" value="Nuclear_hormone_rcpt_NR1"/>
</dbReference>
<evidence type="ECO:0000256" key="8">
    <source>
        <dbReference type="ARBA" id="ARBA00023242"/>
    </source>
</evidence>
<keyword evidence="11" id="KW-1185">Reference proteome</keyword>
<proteinExistence type="predicted"/>